<dbReference type="InterPro" id="IPR011993">
    <property type="entry name" value="PH-like_dom_sf"/>
</dbReference>
<keyword evidence="3" id="KW-1185">Reference proteome</keyword>
<sequence>MRIVQSVKHTKRRGSKVIKEGWMVHFTNKDRTRKRHYWRLDTKSVTLFQSDTGSKYYKEIPLPEILSVDTARNLQGEDILHNKHNSIVEDILITIRSLEENQWEIHFRWVKAHVGIMGNELADKLAKAAAEDEDLQSIYNKIPKSTIKTEIQETGYHQWQNRWNSTNKGALSKSFFSSIKERLKIKLPLTPDFTAIISGHGKMKEYLHRFHIIEDPRCTCNNIRQTVNHLIYECRDTRQQRSVLIEAIQKNGGTWPVTNRQLITFHLRSFYVMHCFELRTANVDYFVGEDPLYGQKDATSVTLSHADTGVGAHLAKSWETSIRQALMPVTTHPKGDVSDEPEERITDMSQVYQIFADEVLGSGQFGIVYGDAVRWCRYSRTEEEGCAQVSRFIVDVGGLLSMDVSRIEQRTYVKIAVLLGQNARECHAQLIEVVGGCALPYRTVARWVAASQSGREGSTNKSHTGYPRTVCTAIEHCLENDSRWSL</sequence>
<dbReference type="InterPro" id="IPR002156">
    <property type="entry name" value="RNaseH_domain"/>
</dbReference>
<name>A0ABQ8T3Z6_PERAM</name>
<gene>
    <name evidence="2" type="ORF">ANN_08821</name>
</gene>
<organism evidence="2 3">
    <name type="scientific">Periplaneta americana</name>
    <name type="common">American cockroach</name>
    <name type="synonym">Blatta americana</name>
    <dbReference type="NCBI Taxonomy" id="6978"/>
    <lineage>
        <taxon>Eukaryota</taxon>
        <taxon>Metazoa</taxon>
        <taxon>Ecdysozoa</taxon>
        <taxon>Arthropoda</taxon>
        <taxon>Hexapoda</taxon>
        <taxon>Insecta</taxon>
        <taxon>Pterygota</taxon>
        <taxon>Neoptera</taxon>
        <taxon>Polyneoptera</taxon>
        <taxon>Dictyoptera</taxon>
        <taxon>Blattodea</taxon>
        <taxon>Blattoidea</taxon>
        <taxon>Blattidae</taxon>
        <taxon>Blattinae</taxon>
        <taxon>Periplaneta</taxon>
    </lineage>
</organism>
<dbReference type="Proteomes" id="UP001148838">
    <property type="component" value="Unassembled WGS sequence"/>
</dbReference>
<comment type="caution">
    <text evidence="2">The sequence shown here is derived from an EMBL/GenBank/DDBJ whole genome shotgun (WGS) entry which is preliminary data.</text>
</comment>
<accession>A0ABQ8T3Z6</accession>
<dbReference type="EMBL" id="JAJSOF020000017">
    <property type="protein sequence ID" value="KAJ4440673.1"/>
    <property type="molecule type" value="Genomic_DNA"/>
</dbReference>
<proteinExistence type="predicted"/>
<dbReference type="PANTHER" id="PTHR22968:SF24">
    <property type="entry name" value="SERINE_THREONINE-PROTEIN KINASE"/>
    <property type="match status" value="1"/>
</dbReference>
<reference evidence="2 3" key="1">
    <citation type="journal article" date="2022" name="Allergy">
        <title>Genome assembly and annotation of Periplaneta americana reveal a comprehensive cockroach allergen profile.</title>
        <authorList>
            <person name="Wang L."/>
            <person name="Xiong Q."/>
            <person name="Saelim N."/>
            <person name="Wang L."/>
            <person name="Nong W."/>
            <person name="Wan A.T."/>
            <person name="Shi M."/>
            <person name="Liu X."/>
            <person name="Cao Q."/>
            <person name="Hui J.H.L."/>
            <person name="Sookrung N."/>
            <person name="Leung T.F."/>
            <person name="Tungtrongchitr A."/>
            <person name="Tsui S.K.W."/>
        </authorList>
    </citation>
    <scope>NUCLEOTIDE SEQUENCE [LARGE SCALE GENOMIC DNA]</scope>
    <source>
        <strain evidence="2">PWHHKU_190912</strain>
    </source>
</reference>
<dbReference type="Gene3D" id="2.30.29.30">
    <property type="entry name" value="Pleckstrin-homology domain (PH domain)/Phosphotyrosine-binding domain (PTB)"/>
    <property type="match status" value="2"/>
</dbReference>
<dbReference type="CDD" id="cd01239">
    <property type="entry name" value="PH_PKD"/>
    <property type="match status" value="1"/>
</dbReference>
<evidence type="ECO:0000259" key="1">
    <source>
        <dbReference type="Pfam" id="PF00075"/>
    </source>
</evidence>
<evidence type="ECO:0000313" key="3">
    <source>
        <dbReference type="Proteomes" id="UP001148838"/>
    </source>
</evidence>
<evidence type="ECO:0000313" key="2">
    <source>
        <dbReference type="EMBL" id="KAJ4440673.1"/>
    </source>
</evidence>
<protein>
    <recommendedName>
        <fullName evidence="1">RNase H type-1 domain-containing protein</fullName>
    </recommendedName>
</protein>
<dbReference type="SUPFAM" id="SSF50729">
    <property type="entry name" value="PH domain-like"/>
    <property type="match status" value="1"/>
</dbReference>
<dbReference type="Pfam" id="PF00075">
    <property type="entry name" value="RNase_H"/>
    <property type="match status" value="1"/>
</dbReference>
<dbReference type="SUPFAM" id="SSF53098">
    <property type="entry name" value="Ribonuclease H-like"/>
    <property type="match status" value="1"/>
</dbReference>
<dbReference type="PANTHER" id="PTHR22968">
    <property type="entry name" value="PROTEIN KINASE C, MU"/>
    <property type="match status" value="1"/>
</dbReference>
<feature type="domain" description="RNase H type-1" evidence="1">
    <location>
        <begin position="86"/>
        <end position="130"/>
    </location>
</feature>
<dbReference type="InterPro" id="IPR012337">
    <property type="entry name" value="RNaseH-like_sf"/>
</dbReference>